<dbReference type="EMBL" id="CM003605">
    <property type="protein sequence ID" value="KYP69489.1"/>
    <property type="molecule type" value="Genomic_DNA"/>
</dbReference>
<feature type="domain" description="Reverse transcriptase" evidence="8">
    <location>
        <begin position="1"/>
        <end position="90"/>
    </location>
</feature>
<dbReference type="Pfam" id="PF17921">
    <property type="entry name" value="Integrase_H2C2"/>
    <property type="match status" value="1"/>
</dbReference>
<feature type="non-terminal residue" evidence="9">
    <location>
        <position position="1"/>
    </location>
</feature>
<gene>
    <name evidence="9" type="ORF">KK1_008680</name>
</gene>
<evidence type="ECO:0000256" key="5">
    <source>
        <dbReference type="ARBA" id="ARBA00022801"/>
    </source>
</evidence>
<proteinExistence type="predicted"/>
<dbReference type="Proteomes" id="UP000075243">
    <property type="component" value="Chromosome 3"/>
</dbReference>
<evidence type="ECO:0000259" key="8">
    <source>
        <dbReference type="PROSITE" id="PS50878"/>
    </source>
</evidence>
<dbReference type="InterPro" id="IPR041588">
    <property type="entry name" value="Integrase_H2C2"/>
</dbReference>
<keyword evidence="2" id="KW-0548">Nucleotidyltransferase</keyword>
<evidence type="ECO:0000256" key="2">
    <source>
        <dbReference type="ARBA" id="ARBA00022695"/>
    </source>
</evidence>
<dbReference type="PANTHER" id="PTHR48475">
    <property type="entry name" value="RIBONUCLEASE H"/>
    <property type="match status" value="1"/>
</dbReference>
<feature type="compositionally biased region" description="Basic and acidic residues" evidence="7">
    <location>
        <begin position="608"/>
        <end position="625"/>
    </location>
</feature>
<evidence type="ECO:0000256" key="3">
    <source>
        <dbReference type="ARBA" id="ARBA00022722"/>
    </source>
</evidence>
<evidence type="ECO:0000313" key="9">
    <source>
        <dbReference type="EMBL" id="KYP69489.1"/>
    </source>
</evidence>
<dbReference type="PROSITE" id="PS50878">
    <property type="entry name" value="RT_POL"/>
    <property type="match status" value="1"/>
</dbReference>
<dbReference type="SUPFAM" id="SSF56672">
    <property type="entry name" value="DNA/RNA polymerases"/>
    <property type="match status" value="1"/>
</dbReference>
<keyword evidence="10" id="KW-1185">Reference proteome</keyword>
<reference evidence="9 10" key="1">
    <citation type="journal article" date="2012" name="Nat. Biotechnol.">
        <title>Draft genome sequence of pigeonpea (Cajanus cajan), an orphan legume crop of resource-poor farmers.</title>
        <authorList>
            <person name="Varshney R.K."/>
            <person name="Chen W."/>
            <person name="Li Y."/>
            <person name="Bharti A.K."/>
            <person name="Saxena R.K."/>
            <person name="Schlueter J.A."/>
            <person name="Donoghue M.T."/>
            <person name="Azam S."/>
            <person name="Fan G."/>
            <person name="Whaley A.M."/>
            <person name="Farmer A.D."/>
            <person name="Sheridan J."/>
            <person name="Iwata A."/>
            <person name="Tuteja R."/>
            <person name="Penmetsa R.V."/>
            <person name="Wu W."/>
            <person name="Upadhyaya H.D."/>
            <person name="Yang S.P."/>
            <person name="Shah T."/>
            <person name="Saxena K.B."/>
            <person name="Michael T."/>
            <person name="McCombie W.R."/>
            <person name="Yang B."/>
            <person name="Zhang G."/>
            <person name="Yang H."/>
            <person name="Wang J."/>
            <person name="Spillane C."/>
            <person name="Cook D.R."/>
            <person name="May G.D."/>
            <person name="Xu X."/>
            <person name="Jackson S.A."/>
        </authorList>
    </citation>
    <scope>NUCLEOTIDE SEQUENCE [LARGE SCALE GENOMIC DNA]</scope>
    <source>
        <strain evidence="10">cv. Asha</strain>
    </source>
</reference>
<evidence type="ECO:0000256" key="4">
    <source>
        <dbReference type="ARBA" id="ARBA00022759"/>
    </source>
</evidence>
<evidence type="ECO:0000256" key="6">
    <source>
        <dbReference type="ARBA" id="ARBA00022918"/>
    </source>
</evidence>
<dbReference type="Pfam" id="PF13456">
    <property type="entry name" value="RVT_3"/>
    <property type="match status" value="1"/>
</dbReference>
<feature type="region of interest" description="Disordered" evidence="7">
    <location>
        <begin position="596"/>
        <end position="636"/>
    </location>
</feature>
<dbReference type="GO" id="GO:0003964">
    <property type="term" value="F:RNA-directed DNA polymerase activity"/>
    <property type="evidence" value="ECO:0007669"/>
    <property type="project" value="UniProtKB-KW"/>
</dbReference>
<dbReference type="Gramene" id="C.cajan_08432.t">
    <property type="protein sequence ID" value="C.cajan_08432.t"/>
    <property type="gene ID" value="C.cajan_08432"/>
</dbReference>
<dbReference type="InterPro" id="IPR041373">
    <property type="entry name" value="RT_RNaseH"/>
</dbReference>
<dbReference type="GO" id="GO:0003676">
    <property type="term" value="F:nucleic acid binding"/>
    <property type="evidence" value="ECO:0007669"/>
    <property type="project" value="InterPro"/>
</dbReference>
<dbReference type="Gene3D" id="3.30.420.10">
    <property type="entry name" value="Ribonuclease H-like superfamily/Ribonuclease H"/>
    <property type="match status" value="1"/>
</dbReference>
<organism evidence="9 10">
    <name type="scientific">Cajanus cajan</name>
    <name type="common">Pigeon pea</name>
    <name type="synonym">Cajanus indicus</name>
    <dbReference type="NCBI Taxonomy" id="3821"/>
    <lineage>
        <taxon>Eukaryota</taxon>
        <taxon>Viridiplantae</taxon>
        <taxon>Streptophyta</taxon>
        <taxon>Embryophyta</taxon>
        <taxon>Tracheophyta</taxon>
        <taxon>Spermatophyta</taxon>
        <taxon>Magnoliopsida</taxon>
        <taxon>eudicotyledons</taxon>
        <taxon>Gunneridae</taxon>
        <taxon>Pentapetalae</taxon>
        <taxon>rosids</taxon>
        <taxon>fabids</taxon>
        <taxon>Fabales</taxon>
        <taxon>Fabaceae</taxon>
        <taxon>Papilionoideae</taxon>
        <taxon>50 kb inversion clade</taxon>
        <taxon>NPAAA clade</taxon>
        <taxon>indigoferoid/millettioid clade</taxon>
        <taxon>Phaseoleae</taxon>
        <taxon>Cajanus</taxon>
    </lineage>
</organism>
<dbReference type="GO" id="GO:0004523">
    <property type="term" value="F:RNA-DNA hybrid ribonuclease activity"/>
    <property type="evidence" value="ECO:0007669"/>
    <property type="project" value="InterPro"/>
</dbReference>
<feature type="compositionally biased region" description="Polar residues" evidence="7">
    <location>
        <begin position="627"/>
        <end position="636"/>
    </location>
</feature>
<dbReference type="CDD" id="cd01647">
    <property type="entry name" value="RT_LTR"/>
    <property type="match status" value="1"/>
</dbReference>
<name>A0A151TR29_CAJCA</name>
<evidence type="ECO:0000256" key="1">
    <source>
        <dbReference type="ARBA" id="ARBA00022679"/>
    </source>
</evidence>
<feature type="region of interest" description="Disordered" evidence="7">
    <location>
        <begin position="470"/>
        <end position="523"/>
    </location>
</feature>
<sequence length="636" mass="71451">HANYCYRVMPFGLKNAGATYQRLMNKVFHQQIGRNMEVYVDDMVVKTTSATDHATDLAEVFAQVRKHNMRLNPEKCVFGVQGGKFLGFMTTSRGIDANPEKCKAIIQMQSPQTVKQVQRLAGRRVLQDTERRYQMIEKLTLTLVTAARWLRPYFQSHQVVVKTDYPIKKILRKPELARRMIAWSVELSKFDIQYESGGAGIILEGPNQVTLEQSLKFGFKVTNNQAEYEALLAGLRLARDLGARRVSCNSDSKLMVEQLSGTYQEKDTLLQRYFHTASHQISSFDEFTIKHVLDEKVINVSDNEDLGWMAGIWSYLKEGILPEDKDEAWKIRMRSAKFIIIGDELFKRGVSSPLLKCLTVSQAAYVIKEIHQGICGMHFGARSMATRVLRAGYYWPTLKSDCQSHIQKCKECQQFGNAHRQPPETLLWAYHCTLQSTTQETPYRLTYGADVMILVEVGETSHRRQVFNSCLSAGRSGRPRNSPSAWPTRSSPDQPCSATPLGKTSPGSLRHSTESQPPPMHSNALTAWARPLAHSGTQDTATSASALDRKRSTSSSLLSNAAFSASSDERSTLWAVISSSLLPIMTSSWRRSSVTDTSSLFKNATSPSKERTCYREDITSPRDEVTSPCSSLTREA</sequence>
<dbReference type="Gene3D" id="1.10.340.70">
    <property type="match status" value="1"/>
</dbReference>
<evidence type="ECO:0000313" key="10">
    <source>
        <dbReference type="Proteomes" id="UP000075243"/>
    </source>
</evidence>
<dbReference type="Gene3D" id="3.30.70.270">
    <property type="match status" value="1"/>
</dbReference>
<dbReference type="CDD" id="cd09279">
    <property type="entry name" value="RNase_HI_like"/>
    <property type="match status" value="1"/>
</dbReference>
<dbReference type="InterPro" id="IPR043128">
    <property type="entry name" value="Rev_trsase/Diguanyl_cyclase"/>
</dbReference>
<keyword evidence="3" id="KW-0540">Nuclease</keyword>
<dbReference type="InterPro" id="IPR002156">
    <property type="entry name" value="RNaseH_domain"/>
</dbReference>
<keyword evidence="5" id="KW-0378">Hydrolase</keyword>
<dbReference type="AlphaFoldDB" id="A0A151TR29"/>
<keyword evidence="6" id="KW-0695">RNA-directed DNA polymerase</keyword>
<keyword evidence="4" id="KW-0255">Endonuclease</keyword>
<evidence type="ECO:0000256" key="7">
    <source>
        <dbReference type="SAM" id="MobiDB-lite"/>
    </source>
</evidence>
<feature type="compositionally biased region" description="Polar residues" evidence="7">
    <location>
        <begin position="596"/>
        <end position="607"/>
    </location>
</feature>
<feature type="compositionally biased region" description="Polar residues" evidence="7">
    <location>
        <begin position="479"/>
        <end position="497"/>
    </location>
</feature>
<dbReference type="SUPFAM" id="SSF53098">
    <property type="entry name" value="Ribonuclease H-like"/>
    <property type="match status" value="1"/>
</dbReference>
<dbReference type="Pfam" id="PF17917">
    <property type="entry name" value="RT_RNaseH"/>
    <property type="match status" value="1"/>
</dbReference>
<dbReference type="InterPro" id="IPR000477">
    <property type="entry name" value="RT_dom"/>
</dbReference>
<accession>A0A151TR29</accession>
<dbReference type="InterPro" id="IPR012337">
    <property type="entry name" value="RNaseH-like_sf"/>
</dbReference>
<dbReference type="PANTHER" id="PTHR48475:SF2">
    <property type="entry name" value="RIBONUCLEASE H"/>
    <property type="match status" value="1"/>
</dbReference>
<dbReference type="InterPro" id="IPR036397">
    <property type="entry name" value="RNaseH_sf"/>
</dbReference>
<keyword evidence="1" id="KW-0808">Transferase</keyword>
<dbReference type="Pfam" id="PF00078">
    <property type="entry name" value="RVT_1"/>
    <property type="match status" value="1"/>
</dbReference>
<dbReference type="InterPro" id="IPR043502">
    <property type="entry name" value="DNA/RNA_pol_sf"/>
</dbReference>
<protein>
    <submittedName>
        <fullName evidence="9">Retrovirus-related Pol polyprotein from transposon 17.6</fullName>
    </submittedName>
</protein>